<evidence type="ECO:0000313" key="2">
    <source>
        <dbReference type="Proteomes" id="UP000499080"/>
    </source>
</evidence>
<name>A0A4Y2GH39_ARAVE</name>
<protein>
    <submittedName>
        <fullName evidence="1">Uncharacterized protein</fullName>
    </submittedName>
</protein>
<gene>
    <name evidence="1" type="ORF">AVEN_186157_1</name>
</gene>
<evidence type="ECO:0000313" key="1">
    <source>
        <dbReference type="EMBL" id="GBM51858.1"/>
    </source>
</evidence>
<organism evidence="1 2">
    <name type="scientific">Araneus ventricosus</name>
    <name type="common">Orbweaver spider</name>
    <name type="synonym">Epeira ventricosa</name>
    <dbReference type="NCBI Taxonomy" id="182803"/>
    <lineage>
        <taxon>Eukaryota</taxon>
        <taxon>Metazoa</taxon>
        <taxon>Ecdysozoa</taxon>
        <taxon>Arthropoda</taxon>
        <taxon>Chelicerata</taxon>
        <taxon>Arachnida</taxon>
        <taxon>Araneae</taxon>
        <taxon>Araneomorphae</taxon>
        <taxon>Entelegynae</taxon>
        <taxon>Araneoidea</taxon>
        <taxon>Araneidae</taxon>
        <taxon>Araneus</taxon>
    </lineage>
</organism>
<dbReference type="AlphaFoldDB" id="A0A4Y2GH39"/>
<dbReference type="Proteomes" id="UP000499080">
    <property type="component" value="Unassembled WGS sequence"/>
</dbReference>
<reference evidence="1 2" key="1">
    <citation type="journal article" date="2019" name="Sci. Rep.">
        <title>Orb-weaving spider Araneus ventricosus genome elucidates the spidroin gene catalogue.</title>
        <authorList>
            <person name="Kono N."/>
            <person name="Nakamura H."/>
            <person name="Ohtoshi R."/>
            <person name="Moran D.A.P."/>
            <person name="Shinohara A."/>
            <person name="Yoshida Y."/>
            <person name="Fujiwara M."/>
            <person name="Mori M."/>
            <person name="Tomita M."/>
            <person name="Arakawa K."/>
        </authorList>
    </citation>
    <scope>NUCLEOTIDE SEQUENCE [LARGE SCALE GENOMIC DNA]</scope>
</reference>
<dbReference type="EMBL" id="BGPR01001354">
    <property type="protein sequence ID" value="GBM51858.1"/>
    <property type="molecule type" value="Genomic_DNA"/>
</dbReference>
<proteinExistence type="predicted"/>
<sequence length="96" mass="10898">MTRDSSVFGCFAEARRLPALGGRLWMQPGPHVSCPIGLRARSARSGRELKVDLEDMASFLRGQFYHTNLKEPNTWYVTFGTKDMATFMILESVLRD</sequence>
<comment type="caution">
    <text evidence="1">The sequence shown here is derived from an EMBL/GenBank/DDBJ whole genome shotgun (WGS) entry which is preliminary data.</text>
</comment>
<accession>A0A4Y2GH39</accession>
<keyword evidence="2" id="KW-1185">Reference proteome</keyword>